<dbReference type="RefSeq" id="WP_147140493.1">
    <property type="nucleotide sequence ID" value="NZ_BAABIJ010000002.1"/>
</dbReference>
<reference evidence="5 6" key="1">
    <citation type="journal article" date="2013" name="Stand. Genomic Sci.">
        <title>Genomic Encyclopedia of Type Strains, Phase I: The one thousand microbial genomes (KMG-I) project.</title>
        <authorList>
            <person name="Kyrpides N.C."/>
            <person name="Woyke T."/>
            <person name="Eisen J.A."/>
            <person name="Garrity G."/>
            <person name="Lilburn T.G."/>
            <person name="Beck B.J."/>
            <person name="Whitman W.B."/>
            <person name="Hugenholtz P."/>
            <person name="Klenk H.P."/>
        </authorList>
    </citation>
    <scope>NUCLEOTIDE SEQUENCE [LARGE SCALE GENOMIC DNA]</scope>
    <source>
        <strain evidence="5 6">DSM 45044</strain>
    </source>
</reference>
<dbReference type="PANTHER" id="PTHR45947">
    <property type="entry name" value="SULFOQUINOVOSYL TRANSFERASE SQD2"/>
    <property type="match status" value="1"/>
</dbReference>
<evidence type="ECO:0000256" key="1">
    <source>
        <dbReference type="ARBA" id="ARBA00022676"/>
    </source>
</evidence>
<dbReference type="PANTHER" id="PTHR45947:SF3">
    <property type="entry name" value="SULFOQUINOVOSYL TRANSFERASE SQD2"/>
    <property type="match status" value="1"/>
</dbReference>
<evidence type="ECO:0000259" key="3">
    <source>
        <dbReference type="Pfam" id="PF00534"/>
    </source>
</evidence>
<dbReference type="Proteomes" id="UP000321617">
    <property type="component" value="Unassembled WGS sequence"/>
</dbReference>
<dbReference type="GO" id="GO:1901137">
    <property type="term" value="P:carbohydrate derivative biosynthetic process"/>
    <property type="evidence" value="ECO:0007669"/>
    <property type="project" value="UniProtKB-ARBA"/>
</dbReference>
<dbReference type="InterPro" id="IPR028098">
    <property type="entry name" value="Glyco_trans_4-like_N"/>
</dbReference>
<dbReference type="OrthoDB" id="9810929at2"/>
<organism evidence="5 6">
    <name type="scientific">Stackebrandtia albiflava</name>
    <dbReference type="NCBI Taxonomy" id="406432"/>
    <lineage>
        <taxon>Bacteria</taxon>
        <taxon>Bacillati</taxon>
        <taxon>Actinomycetota</taxon>
        <taxon>Actinomycetes</taxon>
        <taxon>Glycomycetales</taxon>
        <taxon>Glycomycetaceae</taxon>
        <taxon>Stackebrandtia</taxon>
    </lineage>
</organism>
<accession>A0A562V580</accession>
<dbReference type="EMBL" id="VLLL01000006">
    <property type="protein sequence ID" value="TWJ12967.1"/>
    <property type="molecule type" value="Genomic_DNA"/>
</dbReference>
<dbReference type="Gene3D" id="3.40.50.2000">
    <property type="entry name" value="Glycogen Phosphorylase B"/>
    <property type="match status" value="2"/>
</dbReference>
<gene>
    <name evidence="5" type="ORF">LX16_3734</name>
</gene>
<evidence type="ECO:0000256" key="2">
    <source>
        <dbReference type="ARBA" id="ARBA00022679"/>
    </source>
</evidence>
<name>A0A562V580_9ACTN</name>
<dbReference type="AlphaFoldDB" id="A0A562V580"/>
<dbReference type="InterPro" id="IPR001296">
    <property type="entry name" value="Glyco_trans_1"/>
</dbReference>
<dbReference type="SUPFAM" id="SSF53756">
    <property type="entry name" value="UDP-Glycosyltransferase/glycogen phosphorylase"/>
    <property type="match status" value="1"/>
</dbReference>
<dbReference type="InterPro" id="IPR050194">
    <property type="entry name" value="Glycosyltransferase_grp1"/>
</dbReference>
<evidence type="ECO:0000313" key="5">
    <source>
        <dbReference type="EMBL" id="TWJ12967.1"/>
    </source>
</evidence>
<keyword evidence="1" id="KW-0328">Glycosyltransferase</keyword>
<comment type="caution">
    <text evidence="5">The sequence shown here is derived from an EMBL/GenBank/DDBJ whole genome shotgun (WGS) entry which is preliminary data.</text>
</comment>
<keyword evidence="6" id="KW-1185">Reference proteome</keyword>
<dbReference type="GO" id="GO:0016757">
    <property type="term" value="F:glycosyltransferase activity"/>
    <property type="evidence" value="ECO:0007669"/>
    <property type="project" value="UniProtKB-KW"/>
</dbReference>
<dbReference type="Pfam" id="PF13439">
    <property type="entry name" value="Glyco_transf_4"/>
    <property type="match status" value="1"/>
</dbReference>
<sequence>MRISMVSEHSNPLASLGESGAGGQNLFVAELSAALTRSGCEVTVYTRRDDPAQPVRVVADAGYRVVHVPAGPATRLPKEELPPYMPRFTRWLRNDWRRRRPDLVHAHFWMSGLAALSATRGLGVPVLQSFHALGVVKRRHFGRADASPPQRIPGERHIGHHATGVVASCSSEAAELTAMGVSPERLSVVPCGVDTDLFRPGRGHGEPRRFRHRLVAVGRLVPHKGFEKSIRVLAQLPDTELVIAGGPPEAELAADPEARRLRAVALRHGVADRVRFVGQTDRDRLPGLLCDADLLLCTPWYESFGIVPLEAMACGVPVVAEAVGGLTDSVEDQVTGLLVPGGRVEDLALAVTRLSRDPATRNRMGRSGRQRVLSRYTWDRVARETLAVYRRSRPASPDLVATGSPG</sequence>
<feature type="domain" description="Glycosyltransferase subfamily 4-like N-terminal" evidence="4">
    <location>
        <begin position="22"/>
        <end position="196"/>
    </location>
</feature>
<protein>
    <submittedName>
        <fullName evidence="5">Glycosyltransferase involved in cell wall biosynthesis</fullName>
    </submittedName>
</protein>
<evidence type="ECO:0000313" key="6">
    <source>
        <dbReference type="Proteomes" id="UP000321617"/>
    </source>
</evidence>
<feature type="domain" description="Glycosyl transferase family 1" evidence="3">
    <location>
        <begin position="214"/>
        <end position="371"/>
    </location>
</feature>
<dbReference type="Pfam" id="PF00534">
    <property type="entry name" value="Glycos_transf_1"/>
    <property type="match status" value="1"/>
</dbReference>
<keyword evidence="2 5" id="KW-0808">Transferase</keyword>
<evidence type="ECO:0000259" key="4">
    <source>
        <dbReference type="Pfam" id="PF13439"/>
    </source>
</evidence>
<proteinExistence type="predicted"/>